<dbReference type="GeneID" id="81356779"/>
<organism evidence="8 9">
    <name type="scientific">Penicillium argentinense</name>
    <dbReference type="NCBI Taxonomy" id="1131581"/>
    <lineage>
        <taxon>Eukaryota</taxon>
        <taxon>Fungi</taxon>
        <taxon>Dikarya</taxon>
        <taxon>Ascomycota</taxon>
        <taxon>Pezizomycotina</taxon>
        <taxon>Eurotiomycetes</taxon>
        <taxon>Eurotiomycetidae</taxon>
        <taxon>Eurotiales</taxon>
        <taxon>Aspergillaceae</taxon>
        <taxon>Penicillium</taxon>
    </lineage>
</organism>
<evidence type="ECO:0000256" key="1">
    <source>
        <dbReference type="ARBA" id="ARBA00004123"/>
    </source>
</evidence>
<dbReference type="PANTHER" id="PTHR37534:SF40">
    <property type="entry name" value="ZN(2)-C6 FUNGAL-TYPE DOMAIN-CONTAINING PROTEIN"/>
    <property type="match status" value="1"/>
</dbReference>
<dbReference type="GO" id="GO:0000976">
    <property type="term" value="F:transcription cis-regulatory region binding"/>
    <property type="evidence" value="ECO:0007669"/>
    <property type="project" value="TreeGrafter"/>
</dbReference>
<protein>
    <recommendedName>
        <fullName evidence="7">Zn(2)-C6 fungal-type domain-containing protein</fullName>
    </recommendedName>
</protein>
<keyword evidence="2" id="KW-0805">Transcription regulation</keyword>
<evidence type="ECO:0000256" key="3">
    <source>
        <dbReference type="ARBA" id="ARBA00023125"/>
    </source>
</evidence>
<feature type="compositionally biased region" description="Basic and acidic residues" evidence="6">
    <location>
        <begin position="20"/>
        <end position="29"/>
    </location>
</feature>
<feature type="compositionally biased region" description="Basic and acidic residues" evidence="6">
    <location>
        <begin position="50"/>
        <end position="59"/>
    </location>
</feature>
<keyword evidence="3" id="KW-0238">DNA-binding</keyword>
<dbReference type="SUPFAM" id="SSF57701">
    <property type="entry name" value="Zn2/Cys6 DNA-binding domain"/>
    <property type="match status" value="1"/>
</dbReference>
<evidence type="ECO:0000259" key="7">
    <source>
        <dbReference type="PROSITE" id="PS50048"/>
    </source>
</evidence>
<dbReference type="PROSITE" id="PS00463">
    <property type="entry name" value="ZN2_CY6_FUNGAL_1"/>
    <property type="match status" value="1"/>
</dbReference>
<dbReference type="Pfam" id="PF11951">
    <property type="entry name" value="Fungal_trans_2"/>
    <property type="match status" value="1"/>
</dbReference>
<dbReference type="InterPro" id="IPR021858">
    <property type="entry name" value="Fun_TF"/>
</dbReference>
<name>A0A9W9FDX8_9EURO</name>
<dbReference type="CDD" id="cd00067">
    <property type="entry name" value="GAL4"/>
    <property type="match status" value="1"/>
</dbReference>
<gene>
    <name evidence="8" type="ORF">N7532_005306</name>
</gene>
<reference evidence="8" key="2">
    <citation type="journal article" date="2023" name="IMA Fungus">
        <title>Comparative genomic study of the Penicillium genus elucidates a diverse pangenome and 15 lateral gene transfer events.</title>
        <authorList>
            <person name="Petersen C."/>
            <person name="Sorensen T."/>
            <person name="Nielsen M.R."/>
            <person name="Sondergaard T.E."/>
            <person name="Sorensen J.L."/>
            <person name="Fitzpatrick D.A."/>
            <person name="Frisvad J.C."/>
            <person name="Nielsen K.L."/>
        </authorList>
    </citation>
    <scope>NUCLEOTIDE SEQUENCE</scope>
    <source>
        <strain evidence="8">IBT 30761</strain>
    </source>
</reference>
<evidence type="ECO:0000313" key="9">
    <source>
        <dbReference type="Proteomes" id="UP001149074"/>
    </source>
</evidence>
<dbReference type="Proteomes" id="UP001149074">
    <property type="component" value="Unassembled WGS sequence"/>
</dbReference>
<sequence length="679" mass="76814">ITRRSRSTAGVAGMRLRGHSKSESPRVDSRTSTPKSQKGSSPRAAVVNRKKSDAPDTKAKRVRTGCLTCRERHLKCDEALGRCLNCQKSDRICRRGVRLNFIDTQTVAPPHVIDRPHGAKVTFRDDSRFIASEYVGGFERYPPPQPESPIEERRQLHNEAFNAISQDFLTSLFQSAAHSFDSTGFDVPHDFIVGPDTWHGPHIVPGDELLPHGTSNFARKLATKQFGPSSLSDPEQIFLLQTFVDEVGLWMESMDSFRHFTQTLPYYAVDEPMLLKAFLACGARHLSITNPSFGEERAIHYYESTTQDLMVLMQDPNRDSVLCATTALVLSIYELMSAQPALKTNHIGGSRALIRECNWTSKTPGLGGACFWINTCVELLSCLQHGWSLSWDPDTWGVDMDMDQGHHFAKGEELWLHRILYICGKISIFRAARQHRQSSDDAGMQNGNLSSDLQEWGHYNSWCDQWAKTAPASMQPLGHMQPWGRNDSSVFPTIWLIKRPAILAQLFYHTSRILLAKCHPMESDFLVEMREMQHAHAYDICGLIVNVKDRGVVNVSIRCLTIAASCLESREAQEEALRLLHSTTQNTIWQKEPIEDELKHHWGWPAPHPETLDPSQMHNHDYYDLKLDPALSISRGSEMHSSLVNPFLNTGDFSTDNHPYQAFYVAPHHAPHYDYGSYL</sequence>
<feature type="domain" description="Zn(2)-C6 fungal-type" evidence="7">
    <location>
        <begin position="65"/>
        <end position="95"/>
    </location>
</feature>
<keyword evidence="5" id="KW-0539">Nucleus</keyword>
<evidence type="ECO:0000256" key="6">
    <source>
        <dbReference type="SAM" id="MobiDB-lite"/>
    </source>
</evidence>
<dbReference type="GO" id="GO:0045944">
    <property type="term" value="P:positive regulation of transcription by RNA polymerase II"/>
    <property type="evidence" value="ECO:0007669"/>
    <property type="project" value="TreeGrafter"/>
</dbReference>
<dbReference type="InterPro" id="IPR036864">
    <property type="entry name" value="Zn2-C6_fun-type_DNA-bd_sf"/>
</dbReference>
<dbReference type="PANTHER" id="PTHR37534">
    <property type="entry name" value="TRANSCRIPTIONAL ACTIVATOR PROTEIN UGA3"/>
    <property type="match status" value="1"/>
</dbReference>
<dbReference type="PROSITE" id="PS50048">
    <property type="entry name" value="ZN2_CY6_FUNGAL_2"/>
    <property type="match status" value="1"/>
</dbReference>
<accession>A0A9W9FDX8</accession>
<dbReference type="GO" id="GO:0005634">
    <property type="term" value="C:nucleus"/>
    <property type="evidence" value="ECO:0007669"/>
    <property type="project" value="UniProtKB-SubCell"/>
</dbReference>
<evidence type="ECO:0000313" key="8">
    <source>
        <dbReference type="EMBL" id="KAJ5098305.1"/>
    </source>
</evidence>
<evidence type="ECO:0000256" key="2">
    <source>
        <dbReference type="ARBA" id="ARBA00023015"/>
    </source>
</evidence>
<proteinExistence type="predicted"/>
<keyword evidence="4" id="KW-0804">Transcription</keyword>
<dbReference type="Pfam" id="PF00172">
    <property type="entry name" value="Zn_clus"/>
    <property type="match status" value="1"/>
</dbReference>
<dbReference type="RefSeq" id="XP_056473959.1">
    <property type="nucleotide sequence ID" value="XM_056617800.1"/>
</dbReference>
<feature type="compositionally biased region" description="Polar residues" evidence="6">
    <location>
        <begin position="30"/>
        <end position="40"/>
    </location>
</feature>
<dbReference type="GO" id="GO:0008270">
    <property type="term" value="F:zinc ion binding"/>
    <property type="evidence" value="ECO:0007669"/>
    <property type="project" value="InterPro"/>
</dbReference>
<dbReference type="InterPro" id="IPR001138">
    <property type="entry name" value="Zn2Cys6_DnaBD"/>
</dbReference>
<evidence type="ECO:0000256" key="4">
    <source>
        <dbReference type="ARBA" id="ARBA00023163"/>
    </source>
</evidence>
<comment type="subcellular location">
    <subcellularLocation>
        <location evidence="1">Nucleus</location>
    </subcellularLocation>
</comment>
<dbReference type="AlphaFoldDB" id="A0A9W9FDX8"/>
<reference evidence="8" key="1">
    <citation type="submission" date="2022-11" db="EMBL/GenBank/DDBJ databases">
        <authorList>
            <person name="Petersen C."/>
        </authorList>
    </citation>
    <scope>NUCLEOTIDE SEQUENCE</scope>
    <source>
        <strain evidence="8">IBT 30761</strain>
    </source>
</reference>
<dbReference type="SMART" id="SM00066">
    <property type="entry name" value="GAL4"/>
    <property type="match status" value="1"/>
</dbReference>
<feature type="non-terminal residue" evidence="8">
    <location>
        <position position="679"/>
    </location>
</feature>
<keyword evidence="9" id="KW-1185">Reference proteome</keyword>
<feature type="region of interest" description="Disordered" evidence="6">
    <location>
        <begin position="1"/>
        <end position="62"/>
    </location>
</feature>
<comment type="caution">
    <text evidence="8">The sequence shown here is derived from an EMBL/GenBank/DDBJ whole genome shotgun (WGS) entry which is preliminary data.</text>
</comment>
<dbReference type="GO" id="GO:0000981">
    <property type="term" value="F:DNA-binding transcription factor activity, RNA polymerase II-specific"/>
    <property type="evidence" value="ECO:0007669"/>
    <property type="project" value="InterPro"/>
</dbReference>
<evidence type="ECO:0000256" key="5">
    <source>
        <dbReference type="ARBA" id="ARBA00023242"/>
    </source>
</evidence>
<dbReference type="Gene3D" id="4.10.240.10">
    <property type="entry name" value="Zn(2)-C6 fungal-type DNA-binding domain"/>
    <property type="match status" value="1"/>
</dbReference>
<dbReference type="OrthoDB" id="4078573at2759"/>
<dbReference type="EMBL" id="JAPQKI010000005">
    <property type="protein sequence ID" value="KAJ5098305.1"/>
    <property type="molecule type" value="Genomic_DNA"/>
</dbReference>